<dbReference type="SUPFAM" id="SSF81653">
    <property type="entry name" value="Calcium ATPase, transduction domain A"/>
    <property type="match status" value="1"/>
</dbReference>
<dbReference type="InterPro" id="IPR008250">
    <property type="entry name" value="ATPase_P-typ_transduc_dom_A_sf"/>
</dbReference>
<dbReference type="PROSITE" id="PS00154">
    <property type="entry name" value="ATPASE_E1_E2"/>
    <property type="match status" value="1"/>
</dbReference>
<dbReference type="PANTHER" id="PTHR43294:SF21">
    <property type="entry name" value="CATION TRANSPORTING ATPASE"/>
    <property type="match status" value="1"/>
</dbReference>
<dbReference type="InterPro" id="IPR059000">
    <property type="entry name" value="ATPase_P-type_domA"/>
</dbReference>
<accession>A0A139JQA1</accession>
<dbReference type="PRINTS" id="PR00119">
    <property type="entry name" value="CATATPASE"/>
</dbReference>
<feature type="transmembrane region" description="Helical" evidence="10">
    <location>
        <begin position="713"/>
        <end position="738"/>
    </location>
</feature>
<feature type="transmembrane region" description="Helical" evidence="10">
    <location>
        <begin position="750"/>
        <end position="770"/>
    </location>
</feature>
<dbReference type="OrthoDB" id="9813266at2"/>
<evidence type="ECO:0000256" key="3">
    <source>
        <dbReference type="ARBA" id="ARBA00022475"/>
    </source>
</evidence>
<dbReference type="Gene3D" id="1.20.1110.10">
    <property type="entry name" value="Calcium-transporting ATPase, transmembrane domain"/>
    <property type="match status" value="1"/>
</dbReference>
<dbReference type="EC" id="3.6.3.-" evidence="12"/>
<evidence type="ECO:0000313" key="14">
    <source>
        <dbReference type="Proteomes" id="UP000070069"/>
    </source>
</evidence>
<evidence type="ECO:0000256" key="10">
    <source>
        <dbReference type="SAM" id="Phobius"/>
    </source>
</evidence>
<dbReference type="GO" id="GO:0005524">
    <property type="term" value="F:ATP binding"/>
    <property type="evidence" value="ECO:0007669"/>
    <property type="project" value="UniProtKB-KW"/>
</dbReference>
<comment type="subcellular location">
    <subcellularLocation>
        <location evidence="1">Cell membrane</location>
        <topology evidence="1">Multi-pass membrane protein</topology>
    </subcellularLocation>
</comment>
<feature type="transmembrane region" description="Helical" evidence="10">
    <location>
        <begin position="86"/>
        <end position="106"/>
    </location>
</feature>
<dbReference type="Proteomes" id="UP000249343">
    <property type="component" value="Unassembled WGS sequence"/>
</dbReference>
<evidence type="ECO:0000313" key="15">
    <source>
        <dbReference type="Proteomes" id="UP000249343"/>
    </source>
</evidence>
<dbReference type="InterPro" id="IPR001757">
    <property type="entry name" value="P_typ_ATPase"/>
</dbReference>
<dbReference type="InterPro" id="IPR004014">
    <property type="entry name" value="ATPase_P-typ_cation-transptr_N"/>
</dbReference>
<name>A0A139JQA1_9MOLU</name>
<dbReference type="GO" id="GO:0030007">
    <property type="term" value="P:intracellular potassium ion homeostasis"/>
    <property type="evidence" value="ECO:0007669"/>
    <property type="project" value="TreeGrafter"/>
</dbReference>
<evidence type="ECO:0000256" key="9">
    <source>
        <dbReference type="ARBA" id="ARBA00023136"/>
    </source>
</evidence>
<dbReference type="GO" id="GO:0036376">
    <property type="term" value="P:sodium ion export across plasma membrane"/>
    <property type="evidence" value="ECO:0007669"/>
    <property type="project" value="TreeGrafter"/>
</dbReference>
<dbReference type="SFLD" id="SFLDF00027">
    <property type="entry name" value="p-type_atpase"/>
    <property type="match status" value="1"/>
</dbReference>
<keyword evidence="8 10" id="KW-1133">Transmembrane helix</keyword>
<dbReference type="AlphaFoldDB" id="A0A139JQA1"/>
<evidence type="ECO:0000259" key="11">
    <source>
        <dbReference type="SMART" id="SM00831"/>
    </source>
</evidence>
<dbReference type="Gene3D" id="3.40.50.1000">
    <property type="entry name" value="HAD superfamily/HAD-like"/>
    <property type="match status" value="1"/>
</dbReference>
<feature type="transmembrane region" description="Helical" evidence="10">
    <location>
        <begin position="791"/>
        <end position="814"/>
    </location>
</feature>
<feature type="transmembrane region" description="Helical" evidence="10">
    <location>
        <begin position="826"/>
        <end position="845"/>
    </location>
</feature>
<dbReference type="Gene3D" id="2.70.150.10">
    <property type="entry name" value="Calcium-transporting ATPase, cytoplasmic transduction domain A"/>
    <property type="match status" value="1"/>
</dbReference>
<dbReference type="Proteomes" id="UP000070069">
    <property type="component" value="Unassembled WGS sequence"/>
</dbReference>
<dbReference type="EMBL" id="JHUK01000003">
    <property type="protein sequence ID" value="RAM57752.1"/>
    <property type="molecule type" value="Genomic_DNA"/>
</dbReference>
<protein>
    <submittedName>
        <fullName evidence="12">HAD ATPase, P-type, IC family protein</fullName>
        <ecNumber evidence="12">3.6.3.-</ecNumber>
    </submittedName>
</protein>
<feature type="transmembrane region" description="Helical" evidence="10">
    <location>
        <begin position="294"/>
        <end position="320"/>
    </location>
</feature>
<dbReference type="GO" id="GO:0005391">
    <property type="term" value="F:P-type sodium:potassium-exchanging transporter activity"/>
    <property type="evidence" value="ECO:0007669"/>
    <property type="project" value="TreeGrafter"/>
</dbReference>
<feature type="transmembrane region" description="Helical" evidence="10">
    <location>
        <begin position="857"/>
        <end position="879"/>
    </location>
</feature>
<dbReference type="RefSeq" id="WP_066540557.1">
    <property type="nucleotide sequence ID" value="NZ_JHUK01000003.1"/>
</dbReference>
<feature type="transmembrane region" description="Helical" evidence="10">
    <location>
        <begin position="256"/>
        <end position="274"/>
    </location>
</feature>
<dbReference type="PATRIC" id="fig|203274.3.peg.142"/>
<feature type="transmembrane region" description="Helical" evidence="10">
    <location>
        <begin position="891"/>
        <end position="914"/>
    </location>
</feature>
<evidence type="ECO:0000313" key="13">
    <source>
        <dbReference type="EMBL" id="RAM57752.1"/>
    </source>
</evidence>
<feature type="transmembrane region" description="Helical" evidence="10">
    <location>
        <begin position="61"/>
        <end position="80"/>
    </location>
</feature>
<evidence type="ECO:0000256" key="8">
    <source>
        <dbReference type="ARBA" id="ARBA00022989"/>
    </source>
</evidence>
<dbReference type="GO" id="GO:0006883">
    <property type="term" value="P:intracellular sodium ion homeostasis"/>
    <property type="evidence" value="ECO:0007669"/>
    <property type="project" value="TreeGrafter"/>
</dbReference>
<dbReference type="GO" id="GO:1990573">
    <property type="term" value="P:potassium ion import across plasma membrane"/>
    <property type="evidence" value="ECO:0007669"/>
    <property type="project" value="TreeGrafter"/>
</dbReference>
<dbReference type="InterPro" id="IPR018303">
    <property type="entry name" value="ATPase_P-typ_P_site"/>
</dbReference>
<organism evidence="12 14">
    <name type="scientific">Candidatus Phytoplasma oryzae</name>
    <dbReference type="NCBI Taxonomy" id="203274"/>
    <lineage>
        <taxon>Bacteria</taxon>
        <taxon>Bacillati</taxon>
        <taxon>Mycoplasmatota</taxon>
        <taxon>Mollicutes</taxon>
        <taxon>Acholeplasmatales</taxon>
        <taxon>Acholeplasmataceae</taxon>
        <taxon>Candidatus Phytoplasma</taxon>
        <taxon>16SrXI (Rice yellow dwarf group)</taxon>
    </lineage>
</organism>
<evidence type="ECO:0000256" key="2">
    <source>
        <dbReference type="ARBA" id="ARBA00005675"/>
    </source>
</evidence>
<reference evidence="12 14" key="2">
    <citation type="submission" date="2016-02" db="EMBL/GenBank/DDBJ databases">
        <title>A draft genome sequence of Candidatus Phytoplasma oryzae strain Mbita1, the causative agent of Napier Grass stunt disease in Kenya.</title>
        <authorList>
            <person name="Fischer A."/>
            <person name="Santa-Cruz I."/>
            <person name="Wambua L."/>
            <person name="Olds C."/>
            <person name="Midega C."/>
            <person name="Dickinson M."/>
            <person name="Kawicha P."/>
            <person name="Khan Z."/>
            <person name="Masiga D."/>
            <person name="Jores J."/>
            <person name="Bernd S."/>
        </authorList>
    </citation>
    <scope>NUCLEOTIDE SEQUENCE [LARGE SCALE GENOMIC DNA]</scope>
    <source>
        <strain evidence="12">Mbita1</strain>
    </source>
</reference>
<dbReference type="SFLD" id="SFLDS00003">
    <property type="entry name" value="Haloacid_Dehalogenase"/>
    <property type="match status" value="1"/>
</dbReference>
<dbReference type="Pfam" id="PF00122">
    <property type="entry name" value="E1-E2_ATPase"/>
    <property type="match status" value="1"/>
</dbReference>
<dbReference type="Pfam" id="PF13246">
    <property type="entry name" value="Cation_ATPase"/>
    <property type="match status" value="1"/>
</dbReference>
<dbReference type="InterPro" id="IPR006068">
    <property type="entry name" value="ATPase_P-typ_cation-transptr_C"/>
</dbReference>
<reference evidence="13 15" key="1">
    <citation type="submission" date="2014-04" db="EMBL/GenBank/DDBJ databases">
        <title>Genome study of Napier grass stunt phytoplasma.</title>
        <authorList>
            <person name="Kawicha P."/>
            <person name="Dickinson M."/>
            <person name="Hodgetts J."/>
        </authorList>
    </citation>
    <scope>NUCLEOTIDE SEQUENCE [LARGE SCALE GENOMIC DNA]</scope>
    <source>
        <strain evidence="13 15">NGS-S10</strain>
    </source>
</reference>
<dbReference type="GO" id="GO:0005886">
    <property type="term" value="C:plasma membrane"/>
    <property type="evidence" value="ECO:0007669"/>
    <property type="project" value="UniProtKB-SubCell"/>
</dbReference>
<keyword evidence="15" id="KW-1185">Reference proteome</keyword>
<keyword evidence="3" id="KW-1003">Cell membrane</keyword>
<dbReference type="PANTHER" id="PTHR43294">
    <property type="entry name" value="SODIUM/POTASSIUM-TRANSPORTING ATPASE SUBUNIT ALPHA"/>
    <property type="match status" value="1"/>
</dbReference>
<feature type="domain" description="Cation-transporting P-type ATPase N-terminal" evidence="11">
    <location>
        <begin position="4"/>
        <end position="78"/>
    </location>
</feature>
<evidence type="ECO:0000313" key="12">
    <source>
        <dbReference type="EMBL" id="KXT29142.1"/>
    </source>
</evidence>
<dbReference type="InterPro" id="IPR044492">
    <property type="entry name" value="P_typ_ATPase_HD_dom"/>
</dbReference>
<proteinExistence type="inferred from homology"/>
<dbReference type="SMART" id="SM00831">
    <property type="entry name" value="Cation_ATPase_N"/>
    <property type="match status" value="1"/>
</dbReference>
<gene>
    <name evidence="12" type="ORF">AXA84_0351</name>
    <name evidence="13" type="ORF">DH96_01470</name>
</gene>
<evidence type="ECO:0000256" key="6">
    <source>
        <dbReference type="ARBA" id="ARBA00022840"/>
    </source>
</evidence>
<dbReference type="SUPFAM" id="SSF56784">
    <property type="entry name" value="HAD-like"/>
    <property type="match status" value="1"/>
</dbReference>
<sequence>MNISLYQLEIDVLEKKIKTNLKTGLTEKKVKKKLSKYGLNKIIKNNKISSLKIFLKQFNSFFVYILLIASFSTLFIGLLNNKKEEIIESILILIIIFSNAFLGFFYEKKKEKSLKIIKKKTQSYTKVLRNNELKLILREKLVPGDIVIVEQGDIVPADLRIINSNNLKINESILTGENLIVEKNNNINIKNIKLKPYLFDINNALFMNTNIIHGYAKTVVIQTGLNTQIGQITKLVSKTKKIKTPLEKNINDLTKILSFIILILISINFILNILKYKFFYHQKINFFIIKKFLLSSIILAVAVIPEGLPAIVTIILTLGIRRIAKKKTIIKNLKSLETLGAINVICTDKTGTLTKNQMKIKKLYLYNKNIELSEYQTFNKTKNEDIIKLINYGILCNNDFNIGNQNKNILSDPVDQSFLNLANDYNFDINMIKKNNIKIKEFPFDNQNKLMMAIYQKNNNFFIIIKGACEILLKLSNYIESKNNIFEKNNFYQNIIDNKLSLLSEEGYKVLTISYAPLKKTDFLKNFLKNNISINEILSFLKKKIIFLGAVAIEDPIREKIQITIQDCKKAFIKPVMITGDHLNTAKNIASKTGIIQNKNDLAITGEILENLSTEEFIKKLPNIKVFARVSPEHKFKIIQTYQKIGCTVAMIGDGINDAPSIKIANVGIAMGITGTEITKQAADIILTDDNFETLKKAILEGRNIFNNIKKSILFLLSCNIGEIFVILFNTCVGHLIFLSNFDILNSLQILWINLITDSLVAIALGLEPKDYNLIKEKPRKIKNSLLNKKLVLKILLEGILIGFITFVSAFIGYKNHNNSHQYGQTFAFMVLSLSQLIHSFNLRNLNKSIFILKPNLYLRLFFGISISLQILICFIPIFQKYFQLSNLSRIDIIIIFLLSILPLIIVEIVKFLLNKIKKN</sequence>
<dbReference type="InterPro" id="IPR050510">
    <property type="entry name" value="Cation_transp_ATPase_P-type"/>
</dbReference>
<dbReference type="InterPro" id="IPR023214">
    <property type="entry name" value="HAD_sf"/>
</dbReference>
<dbReference type="InterPro" id="IPR023298">
    <property type="entry name" value="ATPase_P-typ_TM_dom_sf"/>
</dbReference>
<dbReference type="Pfam" id="PF00689">
    <property type="entry name" value="Cation_ATPase_C"/>
    <property type="match status" value="1"/>
</dbReference>
<dbReference type="PRINTS" id="PR00121">
    <property type="entry name" value="NAKATPASE"/>
</dbReference>
<dbReference type="InterPro" id="IPR023299">
    <property type="entry name" value="ATPase_P-typ_cyto_dom_N"/>
</dbReference>
<dbReference type="GO" id="GO:1902600">
    <property type="term" value="P:proton transmembrane transport"/>
    <property type="evidence" value="ECO:0007669"/>
    <property type="project" value="TreeGrafter"/>
</dbReference>
<comment type="similarity">
    <text evidence="2">Belongs to the cation transport ATPase (P-type) (TC 3.A.3) family. Type IIA subfamily.</text>
</comment>
<keyword evidence="6" id="KW-0067">ATP-binding</keyword>
<dbReference type="Pfam" id="PF00690">
    <property type="entry name" value="Cation_ATPase_N"/>
    <property type="match status" value="1"/>
</dbReference>
<keyword evidence="7" id="KW-1278">Translocase</keyword>
<keyword evidence="4 10" id="KW-0812">Transmembrane</keyword>
<dbReference type="NCBIfam" id="TIGR01494">
    <property type="entry name" value="ATPase_P-type"/>
    <property type="match status" value="2"/>
</dbReference>
<keyword evidence="9 10" id="KW-0472">Membrane</keyword>
<dbReference type="SFLD" id="SFLDG00002">
    <property type="entry name" value="C1.7:_P-type_atpase_like"/>
    <property type="match status" value="1"/>
</dbReference>
<evidence type="ECO:0000256" key="4">
    <source>
        <dbReference type="ARBA" id="ARBA00022692"/>
    </source>
</evidence>
<dbReference type="SUPFAM" id="SSF81665">
    <property type="entry name" value="Calcium ATPase, transmembrane domain M"/>
    <property type="match status" value="1"/>
</dbReference>
<evidence type="ECO:0000256" key="7">
    <source>
        <dbReference type="ARBA" id="ARBA00022967"/>
    </source>
</evidence>
<evidence type="ECO:0000256" key="5">
    <source>
        <dbReference type="ARBA" id="ARBA00022741"/>
    </source>
</evidence>
<dbReference type="EMBL" id="LTBM01000012">
    <property type="protein sequence ID" value="KXT29142.1"/>
    <property type="molecule type" value="Genomic_DNA"/>
</dbReference>
<keyword evidence="12" id="KW-0378">Hydrolase</keyword>
<keyword evidence="5" id="KW-0547">Nucleotide-binding</keyword>
<dbReference type="GO" id="GO:0016887">
    <property type="term" value="F:ATP hydrolysis activity"/>
    <property type="evidence" value="ECO:0007669"/>
    <property type="project" value="InterPro"/>
</dbReference>
<dbReference type="Gene3D" id="3.40.1110.10">
    <property type="entry name" value="Calcium-transporting ATPase, cytoplasmic domain N"/>
    <property type="match status" value="1"/>
</dbReference>
<comment type="caution">
    <text evidence="12">The sequence shown here is derived from an EMBL/GenBank/DDBJ whole genome shotgun (WGS) entry which is preliminary data.</text>
</comment>
<dbReference type="SUPFAM" id="SSF81660">
    <property type="entry name" value="Metal cation-transporting ATPase, ATP-binding domain N"/>
    <property type="match status" value="1"/>
</dbReference>
<evidence type="ECO:0000256" key="1">
    <source>
        <dbReference type="ARBA" id="ARBA00004651"/>
    </source>
</evidence>
<dbReference type="InterPro" id="IPR036412">
    <property type="entry name" value="HAD-like_sf"/>
</dbReference>